<comment type="caution">
    <text evidence="3">The sequence shown here is derived from an EMBL/GenBank/DDBJ whole genome shotgun (WGS) entry which is preliminary data.</text>
</comment>
<organism evidence="3 4">
    <name type="scientific">Friedmanniomyces endolithicus</name>
    <dbReference type="NCBI Taxonomy" id="329885"/>
    <lineage>
        <taxon>Eukaryota</taxon>
        <taxon>Fungi</taxon>
        <taxon>Dikarya</taxon>
        <taxon>Ascomycota</taxon>
        <taxon>Pezizomycotina</taxon>
        <taxon>Dothideomycetes</taxon>
        <taxon>Dothideomycetidae</taxon>
        <taxon>Mycosphaerellales</taxon>
        <taxon>Teratosphaeriaceae</taxon>
        <taxon>Friedmanniomyces</taxon>
    </lineage>
</organism>
<protein>
    <recommendedName>
        <fullName evidence="2">Sfi1 spindle body domain-containing protein</fullName>
    </recommendedName>
</protein>
<feature type="region of interest" description="Disordered" evidence="1">
    <location>
        <begin position="907"/>
        <end position="970"/>
    </location>
</feature>
<dbReference type="AlphaFoldDB" id="A0A4U0U2A5"/>
<dbReference type="EMBL" id="NAJP01000112">
    <property type="protein sequence ID" value="TKA29103.1"/>
    <property type="molecule type" value="Genomic_DNA"/>
</dbReference>
<dbReference type="InterPro" id="IPR013665">
    <property type="entry name" value="Sfi1_dom"/>
</dbReference>
<dbReference type="Pfam" id="PF08457">
    <property type="entry name" value="Sfi1"/>
    <property type="match status" value="1"/>
</dbReference>
<evidence type="ECO:0000259" key="2">
    <source>
        <dbReference type="Pfam" id="PF08457"/>
    </source>
</evidence>
<feature type="compositionally biased region" description="Acidic residues" evidence="1">
    <location>
        <begin position="10"/>
        <end position="19"/>
    </location>
</feature>
<feature type="region of interest" description="Disordered" evidence="1">
    <location>
        <begin position="138"/>
        <end position="162"/>
    </location>
</feature>
<name>A0A4U0U2A5_9PEZI</name>
<evidence type="ECO:0000313" key="3">
    <source>
        <dbReference type="EMBL" id="TKA29103.1"/>
    </source>
</evidence>
<evidence type="ECO:0000313" key="4">
    <source>
        <dbReference type="Proteomes" id="UP000310066"/>
    </source>
</evidence>
<dbReference type="Proteomes" id="UP000310066">
    <property type="component" value="Unassembled WGS sequence"/>
</dbReference>
<dbReference type="OrthoDB" id="5215300at2759"/>
<gene>
    <name evidence="3" type="ORF">B0A54_16213</name>
</gene>
<feature type="region of interest" description="Disordered" evidence="1">
    <location>
        <begin position="174"/>
        <end position="241"/>
    </location>
</feature>
<dbReference type="STRING" id="329885.A0A4U0U2A5"/>
<evidence type="ECO:0000256" key="1">
    <source>
        <dbReference type="SAM" id="MobiDB-lite"/>
    </source>
</evidence>
<feature type="domain" description="Sfi1 spindle body" evidence="2">
    <location>
        <begin position="326"/>
        <end position="892"/>
    </location>
</feature>
<sequence length="1097" mass="123719">MSDSAPYQDELPDLSDEGEQPSKSRAPPPLLTDRPDIALLHHITTLAQQTSPPAPPFRALFAAYDAVFAQQGVEQEHDGAVFRVLLRVGEAARERGGRAGERGVDLVGCLKGILQAQGITVIEDEGERGSEVARDGVVIDGSSGVGSGGGKKQSSAGKRRVSFDDARLDETWLSEHSRPIVAPTPRQQGQRSLLAQPARRGRPHGNISTRRARSTSSQRPANTFTRQSAPKHFQQASPSTLYDSDLDNHANPTLLFEPSQTQLEQNAEAFASTSALRAARHCFRIWHNRALVLFQSQQQARAIATTHDRRTLLKQAFDQWRTNLSARKDAHAKALLHDQLDERASRCYQSGLLYKAFAQWVASLAYQQKQVRDAQVQILRIRYFYRWRALAMDNAVKARSIHARKYLGVWRAMLARRQLREEQALAKCEESRVRACWRAWFWHFCSRRVEGWRENSIKRRAVETWTARLSILDARREQAQLFCDTNVARRALRVLRDRFTQQQSALQTAQSHRDRTLTARSLHTLTTRARLEPLGHMLTLKVTLDLQRKAFRIWHLHLQLSRQATEVDRQRILQSAWTNWNDALRCRALGQRIDERVVVECLYKWVLAERERLMRRRVEEGLARRVLETWVIRRQDSSRRYQQAKQVFAERQQRRYLSSAMVKLHLAVRRREDAERAAVEFASARALPSALDALTTKFREVQQLWKWAEDARFYTLCTRALAVWKERTTQHQYDRKRDAYARVRAGIKIRVVGTCLMQWKIKTAQIRRANEEVEQMARQRVVVVGSQAFDQWRDQTAQIRQMTEQARTMDHQKLIVATFAALTTRCADLALLDERAQAFKRESDLALLAAALKRLQWAQFTAARRAESAEALWARNRDAHVRNIVRLWAAQTFSLRQARHVAATTAFGDVDEEPESPSLRPASRAASRSRVPTREPGFMSSPPTVGVGATPAYLRTPSRSRRAGRFRPLGTPAAGTPFAFEMGYLATTPAPLPDLPGLPRLDGGGDRDGDGVLTPQVTPFARKLRAGGFGHAQVRPLDALSGTGAGFGGNETPAPVLKNSVFGRLVLGTATAKSVRFAGASRFGSAGSGGSGHMKSS</sequence>
<feature type="compositionally biased region" description="Polar residues" evidence="1">
    <location>
        <begin position="220"/>
        <end position="241"/>
    </location>
</feature>
<proteinExistence type="predicted"/>
<accession>A0A4U0U2A5</accession>
<feature type="region of interest" description="Disordered" evidence="1">
    <location>
        <begin position="1"/>
        <end position="33"/>
    </location>
</feature>
<feature type="compositionally biased region" description="Low complexity" evidence="1">
    <location>
        <begin position="916"/>
        <end position="930"/>
    </location>
</feature>
<reference evidence="3 4" key="1">
    <citation type="submission" date="2017-03" db="EMBL/GenBank/DDBJ databases">
        <title>Genomes of endolithic fungi from Antarctica.</title>
        <authorList>
            <person name="Coleine C."/>
            <person name="Masonjones S."/>
            <person name="Stajich J.E."/>
        </authorList>
    </citation>
    <scope>NUCLEOTIDE SEQUENCE [LARGE SCALE GENOMIC DNA]</scope>
    <source>
        <strain evidence="3 4">CCFEE 5311</strain>
    </source>
</reference>